<reference evidence="1 2" key="1">
    <citation type="submission" date="2019-08" db="EMBL/GenBank/DDBJ databases">
        <authorList>
            <person name="Peeters C."/>
        </authorList>
    </citation>
    <scope>NUCLEOTIDE SEQUENCE [LARGE SCALE GENOMIC DNA]</scope>
    <source>
        <strain evidence="1 2">LMG 31113</strain>
    </source>
</reference>
<dbReference type="AlphaFoldDB" id="A0A5E4XF48"/>
<evidence type="ECO:0000313" key="2">
    <source>
        <dbReference type="Proteomes" id="UP000382577"/>
    </source>
</evidence>
<evidence type="ECO:0000313" key="1">
    <source>
        <dbReference type="EMBL" id="VVE34946.1"/>
    </source>
</evidence>
<organism evidence="1 2">
    <name type="scientific">Pandoraea fibrosis</name>
    <dbReference type="NCBI Taxonomy" id="1891094"/>
    <lineage>
        <taxon>Bacteria</taxon>
        <taxon>Pseudomonadati</taxon>
        <taxon>Pseudomonadota</taxon>
        <taxon>Betaproteobacteria</taxon>
        <taxon>Burkholderiales</taxon>
        <taxon>Burkholderiaceae</taxon>
        <taxon>Pandoraea</taxon>
    </lineage>
</organism>
<dbReference type="Proteomes" id="UP000382577">
    <property type="component" value="Unassembled WGS sequence"/>
</dbReference>
<proteinExistence type="predicted"/>
<dbReference type="OrthoDB" id="4070623at2"/>
<dbReference type="SUPFAM" id="SSF69279">
    <property type="entry name" value="Phage tail proteins"/>
    <property type="match status" value="1"/>
</dbReference>
<dbReference type="EMBL" id="CABPRW010000009">
    <property type="protein sequence ID" value="VVE34946.1"/>
    <property type="molecule type" value="Genomic_DNA"/>
</dbReference>
<sequence>MTPDFSIVADGHDITPHIATRLVRGRITDEAGVESDQCSLTLDDRGNVLAWPAKGAKLTVSLGYKETGLHKMGDYVVDEVEYSEPPAQFVIRAKAADYANAYLKTQKTRSWPKNTTIGQLVTKIASEYKLKARVSPSLASVQLPTTHQTEESDLHLLTRIAREFDAIAKPAAGHLLFVKKGQSVDAAGRPLPTVQVTKSGKTSVRVIEADRDRYRSVLAYFHDPNSGRRVPVRFDIGEPTFTLRYNYANRDQAFAAARAKRHALDRNAKQLNVSMPGDALAVAESPLKVSGFREGVNGDWVASGVYHDFSRQGFNTTIKADPRLTRSKQGGTTK</sequence>
<name>A0A5E4XF48_9BURK</name>
<gene>
    <name evidence="1" type="ORF">PFI31113_03810</name>
</gene>
<dbReference type="RefSeq" id="WP_150600499.1">
    <property type="nucleotide sequence ID" value="NZ_CABPRW010000009.1"/>
</dbReference>
<protein>
    <submittedName>
        <fullName evidence="1">Late control protein</fullName>
    </submittedName>
</protein>
<dbReference type="Pfam" id="PF05954">
    <property type="entry name" value="Phage_GPD"/>
    <property type="match status" value="1"/>
</dbReference>
<accession>A0A5E4XF48</accession>